<feature type="transmembrane region" description="Helical" evidence="1">
    <location>
        <begin position="59"/>
        <end position="84"/>
    </location>
</feature>
<comment type="caution">
    <text evidence="2">The sequence shown here is derived from an EMBL/GenBank/DDBJ whole genome shotgun (WGS) entry which is preliminary data.</text>
</comment>
<dbReference type="EMBL" id="PEBW01000001">
    <property type="protein sequence ID" value="PTQ53110.1"/>
    <property type="molecule type" value="Genomic_DNA"/>
</dbReference>
<evidence type="ECO:0000313" key="3">
    <source>
        <dbReference type="Proteomes" id="UP000244016"/>
    </source>
</evidence>
<gene>
    <name evidence="2" type="ORF">BLITH_0190</name>
</gene>
<name>A0A2T5GAA3_9BACL</name>
<reference evidence="2 3" key="1">
    <citation type="submission" date="2017-08" db="EMBL/GenBank/DDBJ databases">
        <title>Burning lignite coal seam in the remote Altai Mountains harbors a hydrogen-driven thermophilic microbial community.</title>
        <authorList>
            <person name="Kadnikov V.V."/>
            <person name="Mardanov A.V."/>
            <person name="Ivasenko D."/>
            <person name="Beletsky A.V."/>
            <person name="Karnachuk O.V."/>
            <person name="Ravin N.V."/>
        </authorList>
    </citation>
    <scope>NUCLEOTIDE SEQUENCE [LARGE SCALE GENOMIC DNA]</scope>
    <source>
        <strain evidence="2">AL31</strain>
    </source>
</reference>
<accession>A0A2T5GAA3</accession>
<keyword evidence="1" id="KW-1133">Transmembrane helix</keyword>
<proteinExistence type="predicted"/>
<feature type="transmembrane region" description="Helical" evidence="1">
    <location>
        <begin position="25"/>
        <end position="47"/>
    </location>
</feature>
<sequence length="123" mass="13723">MYMRTAVAQIVEDPKFRTFLRKKVLTLWTVVVLFLVFYMLLPIFAGYAKPLMAKYVLGFVTFGYAFGLLYYLVAWGLAFVYVVLARSFDRDARAFAEKATNGAAETASALPGTLGARSAEAVR</sequence>
<keyword evidence="1" id="KW-0812">Transmembrane</keyword>
<evidence type="ECO:0008006" key="4">
    <source>
        <dbReference type="Google" id="ProtNLM"/>
    </source>
</evidence>
<dbReference type="InterPro" id="IPR007436">
    <property type="entry name" value="DUF485"/>
</dbReference>
<dbReference type="Proteomes" id="UP000244016">
    <property type="component" value="Unassembled WGS sequence"/>
</dbReference>
<dbReference type="AlphaFoldDB" id="A0A2T5GAA3"/>
<dbReference type="PANTHER" id="PTHR38441:SF1">
    <property type="entry name" value="MEMBRANE PROTEIN"/>
    <property type="match status" value="1"/>
</dbReference>
<evidence type="ECO:0000313" key="2">
    <source>
        <dbReference type="EMBL" id="PTQ53110.1"/>
    </source>
</evidence>
<organism evidence="2 3">
    <name type="scientific">Brockia lithotrophica</name>
    <dbReference type="NCBI Taxonomy" id="933949"/>
    <lineage>
        <taxon>Bacteria</taxon>
        <taxon>Bacillati</taxon>
        <taxon>Bacillota</taxon>
        <taxon>Bacilli</taxon>
        <taxon>Bacillales</taxon>
        <taxon>Bacillales Family X. Incertae Sedis</taxon>
        <taxon>Brockia</taxon>
    </lineage>
</organism>
<evidence type="ECO:0000256" key="1">
    <source>
        <dbReference type="SAM" id="Phobius"/>
    </source>
</evidence>
<keyword evidence="1" id="KW-0472">Membrane</keyword>
<dbReference type="PANTHER" id="PTHR38441">
    <property type="entry name" value="INTEGRAL MEMBRANE PROTEIN-RELATED"/>
    <property type="match status" value="1"/>
</dbReference>
<dbReference type="Pfam" id="PF04341">
    <property type="entry name" value="DUF485"/>
    <property type="match status" value="1"/>
</dbReference>
<protein>
    <recommendedName>
        <fullName evidence="4">DUF485 domain-containing protein</fullName>
    </recommendedName>
</protein>